<proteinExistence type="predicted"/>
<organism evidence="2 3">
    <name type="scientific">Araneus ventricosus</name>
    <name type="common">Orbweaver spider</name>
    <name type="synonym">Epeira ventricosa</name>
    <dbReference type="NCBI Taxonomy" id="182803"/>
    <lineage>
        <taxon>Eukaryota</taxon>
        <taxon>Metazoa</taxon>
        <taxon>Ecdysozoa</taxon>
        <taxon>Arthropoda</taxon>
        <taxon>Chelicerata</taxon>
        <taxon>Arachnida</taxon>
        <taxon>Araneae</taxon>
        <taxon>Araneomorphae</taxon>
        <taxon>Entelegynae</taxon>
        <taxon>Araneoidea</taxon>
        <taxon>Araneidae</taxon>
        <taxon>Araneus</taxon>
    </lineage>
</organism>
<evidence type="ECO:0000256" key="1">
    <source>
        <dbReference type="SAM" id="MobiDB-lite"/>
    </source>
</evidence>
<sequence>MITEDEVDELFTPVDDDAEDGNDAEDGVDELSTPRRRLMMPKMRVDELSHPVDGRCRMRWMSFHPVDDDAEDEVDELSHPVDDDAEDEVDELSP</sequence>
<evidence type="ECO:0000313" key="3">
    <source>
        <dbReference type="Proteomes" id="UP000499080"/>
    </source>
</evidence>
<feature type="region of interest" description="Disordered" evidence="1">
    <location>
        <begin position="1"/>
        <end position="29"/>
    </location>
</feature>
<name>A0A4Y1ZYL0_ARAVE</name>
<protein>
    <submittedName>
        <fullName evidence="2">Uncharacterized protein</fullName>
    </submittedName>
</protein>
<accession>A0A4Y1ZYL0</accession>
<feature type="region of interest" description="Disordered" evidence="1">
    <location>
        <begin position="67"/>
        <end position="94"/>
    </location>
</feature>
<dbReference type="AlphaFoldDB" id="A0A4Y1ZYL0"/>
<keyword evidence="3" id="KW-1185">Reference proteome</keyword>
<evidence type="ECO:0000313" key="2">
    <source>
        <dbReference type="EMBL" id="GBL72285.1"/>
    </source>
</evidence>
<dbReference type="Proteomes" id="UP000499080">
    <property type="component" value="Unassembled WGS sequence"/>
</dbReference>
<gene>
    <name evidence="2" type="ORF">AVEN_115244_1</name>
</gene>
<reference evidence="2 3" key="1">
    <citation type="journal article" date="2019" name="Sci. Rep.">
        <title>Orb-weaving spider Araneus ventricosus genome elucidates the spidroin gene catalogue.</title>
        <authorList>
            <person name="Kono N."/>
            <person name="Nakamura H."/>
            <person name="Ohtoshi R."/>
            <person name="Moran D.A.P."/>
            <person name="Shinohara A."/>
            <person name="Yoshida Y."/>
            <person name="Fujiwara M."/>
            <person name="Mori M."/>
            <person name="Tomita M."/>
            <person name="Arakawa K."/>
        </authorList>
    </citation>
    <scope>NUCLEOTIDE SEQUENCE [LARGE SCALE GENOMIC DNA]</scope>
</reference>
<comment type="caution">
    <text evidence="2">The sequence shown here is derived from an EMBL/GenBank/DDBJ whole genome shotgun (WGS) entry which is preliminary data.</text>
</comment>
<dbReference type="EMBL" id="BGPR01000001">
    <property type="protein sequence ID" value="GBL72285.1"/>
    <property type="molecule type" value="Genomic_DNA"/>
</dbReference>
<feature type="compositionally biased region" description="Acidic residues" evidence="1">
    <location>
        <begin position="83"/>
        <end position="94"/>
    </location>
</feature>